<protein>
    <submittedName>
        <fullName evidence="2">MarR family transcriptional regulator</fullName>
    </submittedName>
</protein>
<evidence type="ECO:0000259" key="1">
    <source>
        <dbReference type="PROSITE" id="PS50995"/>
    </source>
</evidence>
<dbReference type="Gene3D" id="1.10.10.10">
    <property type="entry name" value="Winged helix-like DNA-binding domain superfamily/Winged helix DNA-binding domain"/>
    <property type="match status" value="1"/>
</dbReference>
<dbReference type="Pfam" id="PF12802">
    <property type="entry name" value="MarR_2"/>
    <property type="match status" value="1"/>
</dbReference>
<dbReference type="SMART" id="SM00347">
    <property type="entry name" value="HTH_MARR"/>
    <property type="match status" value="1"/>
</dbReference>
<dbReference type="InterPro" id="IPR036388">
    <property type="entry name" value="WH-like_DNA-bd_sf"/>
</dbReference>
<dbReference type="RefSeq" id="WP_258797570.1">
    <property type="nucleotide sequence ID" value="NZ_JANTHX010000004.1"/>
</dbReference>
<reference evidence="2 3" key="1">
    <citation type="submission" date="2022-08" db="EMBL/GenBank/DDBJ databases">
        <authorList>
            <person name="Li F."/>
        </authorList>
    </citation>
    <scope>NUCLEOTIDE SEQUENCE [LARGE SCALE GENOMIC DNA]</scope>
    <source>
        <strain evidence="2 3">10F1B-8-1</strain>
    </source>
</reference>
<evidence type="ECO:0000313" key="3">
    <source>
        <dbReference type="Proteomes" id="UP001205337"/>
    </source>
</evidence>
<dbReference type="PRINTS" id="PR00598">
    <property type="entry name" value="HTHMARR"/>
</dbReference>
<sequence>MPRNLVRRESQHLYADPPASPFVEDVLHTILDLIRVTELEVEHARAASGLGHNEFLALRFLLQAQREGRFASPSELAVMLDVSTASVTKIVDHLEAKGDVRRMPHGTDGRVRLLMPTPAGAAKIQASYGAFHQAVVGAVEGAALDDLRGLDRVAKDLVERIQRDWPPASPDVSRPVGVGR</sequence>
<organism evidence="2 3">
    <name type="scientific">Protaetiibacter mangrovi</name>
    <dbReference type="NCBI Taxonomy" id="2970926"/>
    <lineage>
        <taxon>Bacteria</taxon>
        <taxon>Bacillati</taxon>
        <taxon>Actinomycetota</taxon>
        <taxon>Actinomycetes</taxon>
        <taxon>Micrococcales</taxon>
        <taxon>Microbacteriaceae</taxon>
        <taxon>Protaetiibacter</taxon>
    </lineage>
</organism>
<dbReference type="SUPFAM" id="SSF46785">
    <property type="entry name" value="Winged helix' DNA-binding domain"/>
    <property type="match status" value="1"/>
</dbReference>
<comment type="caution">
    <text evidence="2">The sequence shown here is derived from an EMBL/GenBank/DDBJ whole genome shotgun (WGS) entry which is preliminary data.</text>
</comment>
<name>A0ABT1ZD14_9MICO</name>
<gene>
    <name evidence="2" type="ORF">NUH29_03440</name>
</gene>
<keyword evidence="3" id="KW-1185">Reference proteome</keyword>
<dbReference type="PROSITE" id="PS50995">
    <property type="entry name" value="HTH_MARR_2"/>
    <property type="match status" value="1"/>
</dbReference>
<dbReference type="InterPro" id="IPR000835">
    <property type="entry name" value="HTH_MarR-typ"/>
</dbReference>
<dbReference type="PANTHER" id="PTHR33164:SF99">
    <property type="entry name" value="MARR FAMILY REGULATORY PROTEIN"/>
    <property type="match status" value="1"/>
</dbReference>
<dbReference type="Proteomes" id="UP001205337">
    <property type="component" value="Unassembled WGS sequence"/>
</dbReference>
<dbReference type="PANTHER" id="PTHR33164">
    <property type="entry name" value="TRANSCRIPTIONAL REGULATOR, MARR FAMILY"/>
    <property type="match status" value="1"/>
</dbReference>
<proteinExistence type="predicted"/>
<dbReference type="InterPro" id="IPR039422">
    <property type="entry name" value="MarR/SlyA-like"/>
</dbReference>
<dbReference type="InterPro" id="IPR036390">
    <property type="entry name" value="WH_DNA-bd_sf"/>
</dbReference>
<accession>A0ABT1ZD14</accession>
<feature type="domain" description="HTH marR-type" evidence="1">
    <location>
        <begin position="23"/>
        <end position="159"/>
    </location>
</feature>
<evidence type="ECO:0000313" key="2">
    <source>
        <dbReference type="EMBL" id="MCS0498603.1"/>
    </source>
</evidence>
<dbReference type="EMBL" id="JANTHX010000004">
    <property type="protein sequence ID" value="MCS0498603.1"/>
    <property type="molecule type" value="Genomic_DNA"/>
</dbReference>